<evidence type="ECO:0000256" key="3">
    <source>
        <dbReference type="SAM" id="MobiDB-lite"/>
    </source>
</evidence>
<reference evidence="7 8" key="1">
    <citation type="journal article" date="2019" name="Philos. Trans. R. Soc. Lond., B, Biol. Sci.">
        <title>Ant behaviour and brain gene expression of defending hosts depend on the ecological success of the intruding social parasite.</title>
        <authorList>
            <person name="Kaur R."/>
            <person name="Stoldt M."/>
            <person name="Jongepier E."/>
            <person name="Feldmeyer B."/>
            <person name="Menzel F."/>
            <person name="Bornberg-Bauer E."/>
            <person name="Foitzik S."/>
        </authorList>
    </citation>
    <scope>NUCLEOTIDE SEQUENCE [LARGE SCALE GENOMIC DNA]</scope>
    <source>
        <tissue evidence="7">Whole body</tissue>
    </source>
</reference>
<dbReference type="SMART" id="SM01140">
    <property type="entry name" value="Drf_GBD"/>
    <property type="match status" value="1"/>
</dbReference>
<accession>A0A4S2L9U6</accession>
<dbReference type="PANTHER" id="PTHR45857">
    <property type="entry name" value="FORMIN-LIKE PROTEIN"/>
    <property type="match status" value="1"/>
</dbReference>
<protein>
    <recommendedName>
        <fullName evidence="9">Formin-like protein</fullName>
    </recommendedName>
</protein>
<dbReference type="InterPro" id="IPR043592">
    <property type="entry name" value="FMNL_animal"/>
</dbReference>
<dbReference type="PROSITE" id="PS51231">
    <property type="entry name" value="DAD"/>
    <property type="match status" value="1"/>
</dbReference>
<dbReference type="Pfam" id="PF06371">
    <property type="entry name" value="Drf_GBD"/>
    <property type="match status" value="2"/>
</dbReference>
<dbReference type="GO" id="GO:0008360">
    <property type="term" value="P:regulation of cell shape"/>
    <property type="evidence" value="ECO:0007669"/>
    <property type="project" value="TreeGrafter"/>
</dbReference>
<feature type="domain" description="FH2" evidence="6">
    <location>
        <begin position="395"/>
        <end position="811"/>
    </location>
</feature>
<dbReference type="InterPro" id="IPR014768">
    <property type="entry name" value="GBD/FH3_dom"/>
</dbReference>
<sequence length="1317" mass="151419">MGIIQSRSGESDVGVREVFVGGVKAGVPHHSCQPSMGMGMGMGSLGGPHARSGSVRSAPRQPMPDAVELERRFTKVLASMDLPPDKAKLLKQYDNEKKWDIICDQERVQAKDPPSHYLAKLRTYLDPTASRSHRKRKMVGESTSTQVLRDLEISLRTNHIEWVREFLDEENQGLDALIDYLSFRLLMMRHEQRLLESHTSSEEKLQTAGTGDTSPLNNGCLRPPLHDLKDSPGVKRRSRHVARLNMGEAKDDIHVCILCMRAIMNNKYGFNMVIQHREAINCIALSLIHKSLRTKALVLELLAAICLVKGGHEIILSAFDNFKEVCSERRRFTTLMAYFTQYDSFHIEFMVACMQFVNIVVHSVEDMNFRVHLQYEFTKLGLDEYLEKLRHTESEDLQVQTKYKLPTLNWIALKPNQVRGTIFNELDDDRLHNQIDFSDFEERFKIGMSGHVANGNNEIDGLSSFPSKRFKKPENVSLLEHTRLRNIAISRRKMEMPVEKVIMAVNALDLKVLSLENVELLQRMVPTDQEIKAYREYIIEKKNVNLLTEEDKFLMQLGKVERISTKLSIMNYIGNFFDNLHLITPQIHAVISASSSVKSSKKLRSVLEIILAFGNYLNSSKRGPAYGFKLQSLDTLLDTKSTDKRMCLLHYIVATIRVKFPELINFESELMYIDKAATGMCLPYLRSYITILMLVSLENITTDVHELEKGMDLVRKEFELRGKEKHNTVLRDFLNNSEEKLRRLKLDARTAGEAFRECVEFFGESPRQADANTFFSLLVRFARAFKAADQENEQRRRLEAAAAEALNTSEEVIKRNKLNQKKQQDAVINELKNKTRLVQEKKLLQQDEVYNGALEDILLGLRSEPYRRADAVQTKYKLPTLNWIALKPNQVRGTIFNELDDDRLHNQIDFSDFEERFKIGMSGHVANGNNEIDGLSSFPSKRFKKPENVSLLEHTRLRNIAISRRKMEMPVEKVIMAVNALDLKVLSLENVELLQRMVPTDQEIKAYREYIIEKKNVNLLTEEDKFLMQLGKVERISTKLSIMNYIGNFFDNLHLITPQIHAVISASSSVKSSKKLRSVLEIILAFGNYLNSSKRGPAYGFKLQSLDTLLDTKSTDKRMCLLHYIVATIRVKFPELINFESELMYIDKAATGMCLPYLRSYITILMLVSLENITTDVHELEKGMDLVRKEFELRGKEKHNTVLRDFLNNSEEKLRRLKLDARTAGEAFRECVEFFGESPRQADANTFFSLLVRFARAFKAADQENEQRRRLEAAAAEALNTSEEVIKRNKLNQKKQQVCHAFLMFYFCVSTRINSDL</sequence>
<dbReference type="Gene3D" id="1.20.58.2220">
    <property type="entry name" value="Formin, FH2 domain"/>
    <property type="match status" value="2"/>
</dbReference>
<dbReference type="PROSITE" id="PS51232">
    <property type="entry name" value="GBD_FH3"/>
    <property type="match status" value="1"/>
</dbReference>
<dbReference type="Gene3D" id="1.25.10.10">
    <property type="entry name" value="Leucine-rich Repeat Variant"/>
    <property type="match status" value="2"/>
</dbReference>
<dbReference type="Pfam" id="PF02181">
    <property type="entry name" value="FH2"/>
    <property type="match status" value="2"/>
</dbReference>
<evidence type="ECO:0000313" key="8">
    <source>
        <dbReference type="Proteomes" id="UP000310200"/>
    </source>
</evidence>
<feature type="domain" description="FH2" evidence="6">
    <location>
        <begin position="868"/>
        <end position="1284"/>
    </location>
</feature>
<feature type="domain" description="DAD" evidence="4">
    <location>
        <begin position="847"/>
        <end position="879"/>
    </location>
</feature>
<dbReference type="InterPro" id="IPR014767">
    <property type="entry name" value="DAD_dom"/>
</dbReference>
<dbReference type="PANTHER" id="PTHR45857:SF4">
    <property type="entry name" value="FORMIN-LIKE PROTEIN"/>
    <property type="match status" value="1"/>
</dbReference>
<dbReference type="InterPro" id="IPR011989">
    <property type="entry name" value="ARM-like"/>
</dbReference>
<feature type="coiled-coil region" evidence="2">
    <location>
        <begin position="697"/>
        <end position="754"/>
    </location>
</feature>
<evidence type="ECO:0000256" key="1">
    <source>
        <dbReference type="ARBA" id="ARBA00023449"/>
    </source>
</evidence>
<feature type="coiled-coil region" evidence="2">
    <location>
        <begin position="1170"/>
        <end position="1227"/>
    </location>
</feature>
<organism evidence="7 8">
    <name type="scientific">Temnothorax longispinosus</name>
    <dbReference type="NCBI Taxonomy" id="300112"/>
    <lineage>
        <taxon>Eukaryota</taxon>
        <taxon>Metazoa</taxon>
        <taxon>Ecdysozoa</taxon>
        <taxon>Arthropoda</taxon>
        <taxon>Hexapoda</taxon>
        <taxon>Insecta</taxon>
        <taxon>Pterygota</taxon>
        <taxon>Neoptera</taxon>
        <taxon>Endopterygota</taxon>
        <taxon>Hymenoptera</taxon>
        <taxon>Apocrita</taxon>
        <taxon>Aculeata</taxon>
        <taxon>Formicoidea</taxon>
        <taxon>Formicidae</taxon>
        <taxon>Myrmicinae</taxon>
        <taxon>Temnothorax</taxon>
    </lineage>
</organism>
<feature type="compositionally biased region" description="Polar residues" evidence="3">
    <location>
        <begin position="207"/>
        <end position="216"/>
    </location>
</feature>
<dbReference type="InterPro" id="IPR016024">
    <property type="entry name" value="ARM-type_fold"/>
</dbReference>
<dbReference type="GO" id="GO:0016477">
    <property type="term" value="P:cell migration"/>
    <property type="evidence" value="ECO:0007669"/>
    <property type="project" value="TreeGrafter"/>
</dbReference>
<evidence type="ECO:0000313" key="7">
    <source>
        <dbReference type="EMBL" id="TGZ57319.1"/>
    </source>
</evidence>
<dbReference type="SUPFAM" id="SSF48371">
    <property type="entry name" value="ARM repeat"/>
    <property type="match status" value="1"/>
</dbReference>
<dbReference type="GO" id="GO:0030866">
    <property type="term" value="P:cortical actin cytoskeleton organization"/>
    <property type="evidence" value="ECO:0007669"/>
    <property type="project" value="TreeGrafter"/>
</dbReference>
<evidence type="ECO:0000259" key="5">
    <source>
        <dbReference type="PROSITE" id="PS51232"/>
    </source>
</evidence>
<dbReference type="GO" id="GO:0031267">
    <property type="term" value="F:small GTPase binding"/>
    <property type="evidence" value="ECO:0007669"/>
    <property type="project" value="InterPro"/>
</dbReference>
<comment type="similarity">
    <text evidence="1">Belongs to the formin homology family.</text>
</comment>
<evidence type="ECO:0000256" key="2">
    <source>
        <dbReference type="SAM" id="Coils"/>
    </source>
</evidence>
<gene>
    <name evidence="7" type="ORF">DBV15_03246</name>
</gene>
<keyword evidence="2" id="KW-0175">Coiled coil</keyword>
<dbReference type="STRING" id="300112.A0A4S2L9U6"/>
<dbReference type="Proteomes" id="UP000310200">
    <property type="component" value="Unassembled WGS sequence"/>
</dbReference>
<dbReference type="PROSITE" id="PS51444">
    <property type="entry name" value="FH2"/>
    <property type="match status" value="2"/>
</dbReference>
<proteinExistence type="inferred from homology"/>
<evidence type="ECO:0000259" key="6">
    <source>
        <dbReference type="PROSITE" id="PS51444"/>
    </source>
</evidence>
<dbReference type="SMART" id="SM00498">
    <property type="entry name" value="FH2"/>
    <property type="match status" value="2"/>
</dbReference>
<name>A0A4S2L9U6_9HYME</name>
<feature type="region of interest" description="Disordered" evidence="3">
    <location>
        <begin position="197"/>
        <end position="216"/>
    </location>
</feature>
<dbReference type="SUPFAM" id="SSF101447">
    <property type="entry name" value="Formin homology 2 domain (FH2 domain)"/>
    <property type="match status" value="2"/>
</dbReference>
<dbReference type="InterPro" id="IPR010472">
    <property type="entry name" value="FH3_dom"/>
</dbReference>
<dbReference type="InterPro" id="IPR010473">
    <property type="entry name" value="GTPase-bd"/>
</dbReference>
<dbReference type="EMBL" id="QBLH01000159">
    <property type="protein sequence ID" value="TGZ57319.1"/>
    <property type="molecule type" value="Genomic_DNA"/>
</dbReference>
<dbReference type="InterPro" id="IPR015425">
    <property type="entry name" value="FH2_Formin"/>
</dbReference>
<comment type="caution">
    <text evidence="7">The sequence shown here is derived from an EMBL/GenBank/DDBJ whole genome shotgun (WGS) entry which is preliminary data.</text>
</comment>
<dbReference type="GO" id="GO:0051015">
    <property type="term" value="F:actin filament binding"/>
    <property type="evidence" value="ECO:0007669"/>
    <property type="project" value="TreeGrafter"/>
</dbReference>
<feature type="coiled-coil region" evidence="2">
    <location>
        <begin position="788"/>
        <end position="834"/>
    </location>
</feature>
<dbReference type="InterPro" id="IPR042201">
    <property type="entry name" value="FH2_Formin_sf"/>
</dbReference>
<keyword evidence="8" id="KW-1185">Reference proteome</keyword>
<feature type="domain" description="GBD/FH3" evidence="5">
    <location>
        <begin position="61"/>
        <end position="520"/>
    </location>
</feature>
<evidence type="ECO:0008006" key="9">
    <source>
        <dbReference type="Google" id="ProtNLM"/>
    </source>
</evidence>
<dbReference type="SMART" id="SM01139">
    <property type="entry name" value="Drf_FH3"/>
    <property type="match status" value="1"/>
</dbReference>
<evidence type="ECO:0000259" key="4">
    <source>
        <dbReference type="PROSITE" id="PS51231"/>
    </source>
</evidence>
<dbReference type="GO" id="GO:0005829">
    <property type="term" value="C:cytosol"/>
    <property type="evidence" value="ECO:0007669"/>
    <property type="project" value="TreeGrafter"/>
</dbReference>